<dbReference type="InterPro" id="IPR007712">
    <property type="entry name" value="RelE/ParE_toxin"/>
</dbReference>
<protein>
    <submittedName>
        <fullName evidence="2">Cytotoxic translational repressor of toxin-antitoxin stability system</fullName>
    </submittedName>
</protein>
<evidence type="ECO:0000313" key="2">
    <source>
        <dbReference type="EMBL" id="OAI23346.1"/>
    </source>
</evidence>
<keyword evidence="3" id="KW-1185">Reference proteome</keyword>
<sequence length="85" mass="10294">MNRIEWQPKVVKQLRKITDKVLREHIYDSTQVLKDFPDCSQVKKLTKHAYSYRLRIGGYRVFFEFDGIVKVVSIEEVKKRDERTY</sequence>
<dbReference type="InterPro" id="IPR035093">
    <property type="entry name" value="RelE/ParE_toxin_dom_sf"/>
</dbReference>
<dbReference type="Proteomes" id="UP000077628">
    <property type="component" value="Unassembled WGS sequence"/>
</dbReference>
<organism evidence="2 3">
    <name type="scientific">Methylomonas koyamae</name>
    <dbReference type="NCBI Taxonomy" id="702114"/>
    <lineage>
        <taxon>Bacteria</taxon>
        <taxon>Pseudomonadati</taxon>
        <taxon>Pseudomonadota</taxon>
        <taxon>Gammaproteobacteria</taxon>
        <taxon>Methylococcales</taxon>
        <taxon>Methylococcaceae</taxon>
        <taxon>Methylomonas</taxon>
    </lineage>
</organism>
<comment type="caution">
    <text evidence="2">The sequence shown here is derived from an EMBL/GenBank/DDBJ whole genome shotgun (WGS) entry which is preliminary data.</text>
</comment>
<evidence type="ECO:0000256" key="1">
    <source>
        <dbReference type="ARBA" id="ARBA00022649"/>
    </source>
</evidence>
<dbReference type="STRING" id="702114.A1355_21685"/>
<dbReference type="AlphaFoldDB" id="A0A177NZ72"/>
<dbReference type="Pfam" id="PF05016">
    <property type="entry name" value="ParE_toxin"/>
    <property type="match status" value="1"/>
</dbReference>
<evidence type="ECO:0000313" key="3">
    <source>
        <dbReference type="Proteomes" id="UP000077628"/>
    </source>
</evidence>
<keyword evidence="1" id="KW-1277">Toxin-antitoxin system</keyword>
<dbReference type="RefSeq" id="WP_064025930.1">
    <property type="nucleotide sequence ID" value="NZ_LUUK01000062.1"/>
</dbReference>
<dbReference type="SUPFAM" id="SSF143011">
    <property type="entry name" value="RelE-like"/>
    <property type="match status" value="1"/>
</dbReference>
<dbReference type="Gene3D" id="3.30.2310.20">
    <property type="entry name" value="RelE-like"/>
    <property type="match status" value="1"/>
</dbReference>
<dbReference type="OrthoDB" id="5570653at2"/>
<proteinExistence type="predicted"/>
<accession>A0A177NZ72</accession>
<dbReference type="EMBL" id="LUUK01000062">
    <property type="protein sequence ID" value="OAI23346.1"/>
    <property type="molecule type" value="Genomic_DNA"/>
</dbReference>
<reference evidence="3" key="1">
    <citation type="submission" date="2016-03" db="EMBL/GenBank/DDBJ databases">
        <authorList>
            <person name="Heylen K."/>
            <person name="De Vos P."/>
            <person name="Vekeman B."/>
        </authorList>
    </citation>
    <scope>NUCLEOTIDE SEQUENCE [LARGE SCALE GENOMIC DNA]</scope>
    <source>
        <strain evidence="3">R-45383</strain>
    </source>
</reference>
<gene>
    <name evidence="2" type="ORF">A1355_21685</name>
</gene>
<name>A0A177NZ72_9GAMM</name>